<dbReference type="Pfam" id="PF02338">
    <property type="entry name" value="OTU"/>
    <property type="match status" value="1"/>
</dbReference>
<dbReference type="GeneID" id="105316239"/>
<dbReference type="Proteomes" id="UP000007879">
    <property type="component" value="Unassembled WGS sequence"/>
</dbReference>
<dbReference type="InterPro" id="IPR050704">
    <property type="entry name" value="Peptidase_C85-like"/>
</dbReference>
<proteinExistence type="predicted"/>
<dbReference type="GO" id="GO:0016579">
    <property type="term" value="P:protein deubiquitination"/>
    <property type="evidence" value="ECO:0007669"/>
    <property type="project" value="TreeGrafter"/>
</dbReference>
<dbReference type="InterPro" id="IPR003323">
    <property type="entry name" value="OTU_dom"/>
</dbReference>
<feature type="domain" description="OTU" evidence="1">
    <location>
        <begin position="1"/>
        <end position="112"/>
    </location>
</feature>
<reference evidence="2" key="2">
    <citation type="submission" date="2024-06" db="UniProtKB">
        <authorList>
            <consortium name="EnsemblMetazoa"/>
        </authorList>
    </citation>
    <scope>IDENTIFICATION</scope>
</reference>
<dbReference type="KEGG" id="aqu:105316239"/>
<accession>A0AAN0IU78</accession>
<organism evidence="2 3">
    <name type="scientific">Amphimedon queenslandica</name>
    <name type="common">Sponge</name>
    <dbReference type="NCBI Taxonomy" id="400682"/>
    <lineage>
        <taxon>Eukaryota</taxon>
        <taxon>Metazoa</taxon>
        <taxon>Porifera</taxon>
        <taxon>Demospongiae</taxon>
        <taxon>Heteroscleromorpha</taxon>
        <taxon>Haplosclerida</taxon>
        <taxon>Niphatidae</taxon>
        <taxon>Amphimedon</taxon>
    </lineage>
</organism>
<dbReference type="GO" id="GO:0004843">
    <property type="term" value="F:cysteine-type deubiquitinase activity"/>
    <property type="evidence" value="ECO:0007669"/>
    <property type="project" value="TreeGrafter"/>
</dbReference>
<dbReference type="RefSeq" id="XP_011409364.1">
    <property type="nucleotide sequence ID" value="XM_011411062.2"/>
</dbReference>
<dbReference type="PANTHER" id="PTHR12419:SF10">
    <property type="entry name" value="DEUBIQUITINASE OTUD6B"/>
    <property type="match status" value="1"/>
</dbReference>
<reference evidence="3" key="1">
    <citation type="journal article" date="2010" name="Nature">
        <title>The Amphimedon queenslandica genome and the evolution of animal complexity.</title>
        <authorList>
            <person name="Srivastava M."/>
            <person name="Simakov O."/>
            <person name="Chapman J."/>
            <person name="Fahey B."/>
            <person name="Gauthier M.E."/>
            <person name="Mitros T."/>
            <person name="Richards G.S."/>
            <person name="Conaco C."/>
            <person name="Dacre M."/>
            <person name="Hellsten U."/>
            <person name="Larroux C."/>
            <person name="Putnam N.H."/>
            <person name="Stanke M."/>
            <person name="Adamska M."/>
            <person name="Darling A."/>
            <person name="Degnan S.M."/>
            <person name="Oakley T.H."/>
            <person name="Plachetzki D.C."/>
            <person name="Zhai Y."/>
            <person name="Adamski M."/>
            <person name="Calcino A."/>
            <person name="Cummins S.F."/>
            <person name="Goodstein D.M."/>
            <person name="Harris C."/>
            <person name="Jackson D.J."/>
            <person name="Leys S.P."/>
            <person name="Shu S."/>
            <person name="Woodcroft B.J."/>
            <person name="Vervoort M."/>
            <person name="Kosik K.S."/>
            <person name="Manning G."/>
            <person name="Degnan B.M."/>
            <person name="Rokhsar D.S."/>
        </authorList>
    </citation>
    <scope>NUCLEOTIDE SEQUENCE [LARGE SCALE GENOMIC DNA]</scope>
</reference>
<dbReference type="SUPFAM" id="SSF54001">
    <property type="entry name" value="Cysteine proteinases"/>
    <property type="match status" value="1"/>
</dbReference>
<keyword evidence="3" id="KW-1185">Reference proteome</keyword>
<evidence type="ECO:0000313" key="3">
    <source>
        <dbReference type="Proteomes" id="UP000007879"/>
    </source>
</evidence>
<evidence type="ECO:0000259" key="1">
    <source>
        <dbReference type="PROSITE" id="PS50802"/>
    </source>
</evidence>
<dbReference type="Gene3D" id="3.90.70.80">
    <property type="match status" value="1"/>
</dbReference>
<protein>
    <recommendedName>
        <fullName evidence="1">OTU domain-containing protein</fullName>
    </recommendedName>
</protein>
<dbReference type="InterPro" id="IPR038765">
    <property type="entry name" value="Papain-like_cys_pep_sf"/>
</dbReference>
<dbReference type="EnsemblMetazoa" id="XM_011411062.2">
    <property type="protein sequence ID" value="XP_011409364.1"/>
    <property type="gene ID" value="LOC105316239"/>
</dbReference>
<evidence type="ECO:0000313" key="2">
    <source>
        <dbReference type="EnsemblMetazoa" id="XP_011409364.1"/>
    </source>
</evidence>
<dbReference type="PANTHER" id="PTHR12419">
    <property type="entry name" value="OTU DOMAIN CONTAINING PROTEIN"/>
    <property type="match status" value="1"/>
</dbReference>
<name>A0AAN0IU78_AMPQE</name>
<dbReference type="PROSITE" id="PS50802">
    <property type="entry name" value="OTU"/>
    <property type="match status" value="1"/>
</dbReference>
<sequence>LYSAVSDQLELLHGKKISVERLRGECGSHIEANTELFMSFITNPDTGDACTPEYFHSYCTEIKETAAWGGEAELVALSQIYKLPIVIYQSEAPALFIGDGDKSEKTESLKLS</sequence>
<dbReference type="AlphaFoldDB" id="A0AAN0IU78"/>